<feature type="compositionally biased region" description="Polar residues" evidence="15">
    <location>
        <begin position="423"/>
        <end position="445"/>
    </location>
</feature>
<evidence type="ECO:0000259" key="22">
    <source>
        <dbReference type="PROSITE" id="PS50948"/>
    </source>
</evidence>
<dbReference type="PROSITE" id="PS50940">
    <property type="entry name" value="CHIT_BIND_II"/>
    <property type="match status" value="2"/>
</dbReference>
<feature type="region of interest" description="Disordered" evidence="15">
    <location>
        <begin position="403"/>
        <end position="511"/>
    </location>
</feature>
<evidence type="ECO:0000256" key="16">
    <source>
        <dbReference type="SAM" id="SignalP"/>
    </source>
</evidence>
<feature type="domain" description="SRCR" evidence="20">
    <location>
        <begin position="1280"/>
        <end position="1384"/>
    </location>
</feature>
<feature type="domain" description="Chitin-binding type-2" evidence="21">
    <location>
        <begin position="537"/>
        <end position="592"/>
    </location>
</feature>
<dbReference type="Gene3D" id="2.40.10.10">
    <property type="entry name" value="Trypsin-like serine proteases"/>
    <property type="match status" value="1"/>
</dbReference>
<dbReference type="InterPro" id="IPR002557">
    <property type="entry name" value="Chitin-bd_dom"/>
</dbReference>
<dbReference type="GO" id="GO:0016020">
    <property type="term" value="C:membrane"/>
    <property type="evidence" value="ECO:0007669"/>
    <property type="project" value="InterPro"/>
</dbReference>
<feature type="compositionally biased region" description="Basic residues" evidence="15">
    <location>
        <begin position="139"/>
        <end position="152"/>
    </location>
</feature>
<dbReference type="GO" id="GO:0004252">
    <property type="term" value="F:serine-type endopeptidase activity"/>
    <property type="evidence" value="ECO:0007669"/>
    <property type="project" value="InterPro"/>
</dbReference>
<keyword evidence="24" id="KW-1185">Reference proteome</keyword>
<keyword evidence="9 13" id="KW-1015">Disulfide bond</keyword>
<evidence type="ECO:0000256" key="3">
    <source>
        <dbReference type="ARBA" id="ARBA00022572"/>
    </source>
</evidence>
<comment type="caution">
    <text evidence="13">Lacks conserved residue(s) required for the propagation of feature annotation.</text>
</comment>
<feature type="domain" description="C-type lectin" evidence="17">
    <location>
        <begin position="856"/>
        <end position="974"/>
    </location>
</feature>
<dbReference type="CDD" id="cd00108">
    <property type="entry name" value="KR"/>
    <property type="match status" value="1"/>
</dbReference>
<feature type="chain" id="PRO_5043508683" description="Neurotrypsin" evidence="16">
    <location>
        <begin position="19"/>
        <end position="1838"/>
    </location>
</feature>
<dbReference type="Pfam" id="PF00024">
    <property type="entry name" value="PAN_1"/>
    <property type="match status" value="1"/>
</dbReference>
<feature type="compositionally biased region" description="Low complexity" evidence="15">
    <location>
        <begin position="709"/>
        <end position="721"/>
    </location>
</feature>
<evidence type="ECO:0000259" key="18">
    <source>
        <dbReference type="PROSITE" id="PS50070"/>
    </source>
</evidence>
<dbReference type="SMART" id="SM00034">
    <property type="entry name" value="CLECT"/>
    <property type="match status" value="1"/>
</dbReference>
<evidence type="ECO:0000256" key="6">
    <source>
        <dbReference type="ARBA" id="ARBA00022737"/>
    </source>
</evidence>
<dbReference type="InterPro" id="IPR001304">
    <property type="entry name" value="C-type_lectin-like"/>
</dbReference>
<dbReference type="InterPro" id="IPR013806">
    <property type="entry name" value="Kringle-like"/>
</dbReference>
<dbReference type="Gene3D" id="3.10.250.10">
    <property type="entry name" value="SRCR-like domain"/>
    <property type="match status" value="3"/>
</dbReference>
<dbReference type="Gene3D" id="2.170.140.10">
    <property type="entry name" value="Chitin binding domain"/>
    <property type="match status" value="2"/>
</dbReference>
<feature type="disulfide bond" evidence="12">
    <location>
        <begin position="1138"/>
        <end position="1153"/>
    </location>
</feature>
<comment type="subcellular location">
    <subcellularLocation>
        <location evidence="1">Secreted</location>
    </subcellularLocation>
</comment>
<feature type="domain" description="Peptidase S1" evidence="19">
    <location>
        <begin position="1589"/>
        <end position="1833"/>
    </location>
</feature>
<dbReference type="SUPFAM" id="SSF50494">
    <property type="entry name" value="Trypsin-like serine proteases"/>
    <property type="match status" value="1"/>
</dbReference>
<dbReference type="InterPro" id="IPR016187">
    <property type="entry name" value="CTDL_fold"/>
</dbReference>
<feature type="region of interest" description="Disordered" evidence="15">
    <location>
        <begin position="700"/>
        <end position="722"/>
    </location>
</feature>
<feature type="region of interest" description="Disordered" evidence="15">
    <location>
        <begin position="633"/>
        <end position="654"/>
    </location>
</feature>
<dbReference type="InterPro" id="IPR023415">
    <property type="entry name" value="LDLR_class-A_CS"/>
</dbReference>
<dbReference type="InterPro" id="IPR003609">
    <property type="entry name" value="Pan_app"/>
</dbReference>
<dbReference type="PROSITE" id="PS50068">
    <property type="entry name" value="LDLRA_2"/>
    <property type="match status" value="3"/>
</dbReference>
<feature type="disulfide bond" evidence="13">
    <location>
        <begin position="1353"/>
        <end position="1363"/>
    </location>
</feature>
<dbReference type="PROSITE" id="PS00134">
    <property type="entry name" value="TRYPSIN_HIS"/>
    <property type="match status" value="1"/>
</dbReference>
<evidence type="ECO:0000256" key="10">
    <source>
        <dbReference type="ARBA" id="ARBA00023180"/>
    </source>
</evidence>
<dbReference type="PROSITE" id="PS00135">
    <property type="entry name" value="TRYPSIN_SER"/>
    <property type="match status" value="1"/>
</dbReference>
<evidence type="ECO:0000313" key="24">
    <source>
        <dbReference type="Proteomes" id="UP001461498"/>
    </source>
</evidence>
<dbReference type="GO" id="GO:0005615">
    <property type="term" value="C:extracellular space"/>
    <property type="evidence" value="ECO:0007669"/>
    <property type="project" value="TreeGrafter"/>
</dbReference>
<feature type="compositionally biased region" description="Polar residues" evidence="15">
    <location>
        <begin position="331"/>
        <end position="346"/>
    </location>
</feature>
<dbReference type="SMART" id="SM00130">
    <property type="entry name" value="KR"/>
    <property type="match status" value="1"/>
</dbReference>
<keyword evidence="7 14" id="KW-0378">Hydrolase</keyword>
<dbReference type="SMART" id="SM00192">
    <property type="entry name" value="LDLa"/>
    <property type="match status" value="3"/>
</dbReference>
<organism evidence="23 24">
    <name type="scientific">Rhynocoris fuscipes</name>
    <dbReference type="NCBI Taxonomy" id="488301"/>
    <lineage>
        <taxon>Eukaryota</taxon>
        <taxon>Metazoa</taxon>
        <taxon>Ecdysozoa</taxon>
        <taxon>Arthropoda</taxon>
        <taxon>Hexapoda</taxon>
        <taxon>Insecta</taxon>
        <taxon>Pterygota</taxon>
        <taxon>Neoptera</taxon>
        <taxon>Paraneoptera</taxon>
        <taxon>Hemiptera</taxon>
        <taxon>Heteroptera</taxon>
        <taxon>Panheteroptera</taxon>
        <taxon>Cimicomorpha</taxon>
        <taxon>Reduviidae</taxon>
        <taxon>Harpactorinae</taxon>
        <taxon>Harpactorini</taxon>
        <taxon>Rhynocoris</taxon>
    </lineage>
</organism>
<dbReference type="SUPFAM" id="SSF57625">
    <property type="entry name" value="Invertebrate chitin-binding proteins"/>
    <property type="match status" value="2"/>
</dbReference>
<dbReference type="GO" id="GO:0008061">
    <property type="term" value="F:chitin binding"/>
    <property type="evidence" value="ECO:0007669"/>
    <property type="project" value="InterPro"/>
</dbReference>
<feature type="compositionally biased region" description="Basic and acidic residues" evidence="15">
    <location>
        <begin position="446"/>
        <end position="456"/>
    </location>
</feature>
<dbReference type="InterPro" id="IPR009003">
    <property type="entry name" value="Peptidase_S1_PA"/>
</dbReference>
<feature type="disulfide bond" evidence="13">
    <location>
        <begin position="812"/>
        <end position="822"/>
    </location>
</feature>
<evidence type="ECO:0000256" key="5">
    <source>
        <dbReference type="ARBA" id="ARBA00022729"/>
    </source>
</evidence>
<feature type="region of interest" description="Disordered" evidence="15">
    <location>
        <begin position="95"/>
        <end position="364"/>
    </location>
</feature>
<evidence type="ECO:0000259" key="19">
    <source>
        <dbReference type="PROSITE" id="PS50240"/>
    </source>
</evidence>
<dbReference type="Gene3D" id="4.10.400.10">
    <property type="entry name" value="Low-density Lipoprotein Receptor"/>
    <property type="match status" value="3"/>
</dbReference>
<evidence type="ECO:0000256" key="8">
    <source>
        <dbReference type="ARBA" id="ARBA00022825"/>
    </source>
</evidence>
<name>A0AAW1D7H5_9HEMI</name>
<evidence type="ECO:0000256" key="4">
    <source>
        <dbReference type="ARBA" id="ARBA00022670"/>
    </source>
</evidence>
<feature type="disulfide bond" evidence="13">
    <location>
        <begin position="1477"/>
        <end position="1538"/>
    </location>
</feature>
<dbReference type="InterPro" id="IPR036772">
    <property type="entry name" value="SRCR-like_dom_sf"/>
</dbReference>
<dbReference type="Pfam" id="PF00089">
    <property type="entry name" value="Trypsin"/>
    <property type="match status" value="1"/>
</dbReference>
<dbReference type="PROSITE" id="PS50948">
    <property type="entry name" value="PAN"/>
    <property type="match status" value="1"/>
</dbReference>
<dbReference type="SMART" id="SM00202">
    <property type="entry name" value="SR"/>
    <property type="match status" value="3"/>
</dbReference>
<dbReference type="PROSITE" id="PS50041">
    <property type="entry name" value="C_TYPE_LECTIN_2"/>
    <property type="match status" value="1"/>
</dbReference>
<evidence type="ECO:0000256" key="12">
    <source>
        <dbReference type="PROSITE-ProRule" id="PRU00124"/>
    </source>
</evidence>
<keyword evidence="3 11" id="KW-0420">Kringle</keyword>
<evidence type="ECO:0008006" key="25">
    <source>
        <dbReference type="Google" id="ProtNLM"/>
    </source>
</evidence>
<feature type="domain" description="Kringle" evidence="18">
    <location>
        <begin position="1020"/>
        <end position="1103"/>
    </location>
</feature>
<evidence type="ECO:0000256" key="1">
    <source>
        <dbReference type="ARBA" id="ARBA00004613"/>
    </source>
</evidence>
<dbReference type="PROSITE" id="PS50240">
    <property type="entry name" value="TRYPSIN_DOM"/>
    <property type="match status" value="1"/>
</dbReference>
<dbReference type="InterPro" id="IPR038178">
    <property type="entry name" value="Kringle_sf"/>
</dbReference>
<dbReference type="SMART" id="SM00020">
    <property type="entry name" value="Tryp_SPc"/>
    <property type="match status" value="1"/>
</dbReference>
<dbReference type="PROSITE" id="PS50287">
    <property type="entry name" value="SRCR_2"/>
    <property type="match status" value="3"/>
</dbReference>
<dbReference type="GO" id="GO:0006508">
    <property type="term" value="P:proteolysis"/>
    <property type="evidence" value="ECO:0007669"/>
    <property type="project" value="UniProtKB-KW"/>
</dbReference>
<dbReference type="Pfam" id="PF01607">
    <property type="entry name" value="CBM_14"/>
    <property type="match status" value="2"/>
</dbReference>
<evidence type="ECO:0000256" key="15">
    <source>
        <dbReference type="SAM" id="MobiDB-lite"/>
    </source>
</evidence>
<evidence type="ECO:0000259" key="21">
    <source>
        <dbReference type="PROSITE" id="PS50940"/>
    </source>
</evidence>
<dbReference type="CDD" id="cd01099">
    <property type="entry name" value="PAN_AP_HGF"/>
    <property type="match status" value="1"/>
</dbReference>
<dbReference type="PROSITE" id="PS01209">
    <property type="entry name" value="LDLRA_1"/>
    <property type="match status" value="3"/>
</dbReference>
<dbReference type="FunFam" id="2.40.10.10:FF:000053">
    <property type="entry name" value="Neurotrypsin"/>
    <property type="match status" value="1"/>
</dbReference>
<keyword evidence="5 16" id="KW-0732">Signal</keyword>
<dbReference type="InterPro" id="IPR018114">
    <property type="entry name" value="TRYPSIN_HIS"/>
</dbReference>
<dbReference type="InterPro" id="IPR001190">
    <property type="entry name" value="SRCR"/>
</dbReference>
<evidence type="ECO:0000259" key="20">
    <source>
        <dbReference type="PROSITE" id="PS50287"/>
    </source>
</evidence>
<dbReference type="InterPro" id="IPR036508">
    <property type="entry name" value="Chitin-bd_dom_sf"/>
</dbReference>
<feature type="domain" description="SRCR" evidence="20">
    <location>
        <begin position="735"/>
        <end position="842"/>
    </location>
</feature>
<dbReference type="PROSITE" id="PS50070">
    <property type="entry name" value="KRINGLE_2"/>
    <property type="match status" value="1"/>
</dbReference>
<feature type="compositionally biased region" description="Polar residues" evidence="15">
    <location>
        <begin position="277"/>
        <end position="301"/>
    </location>
</feature>
<dbReference type="PROSITE" id="PS00021">
    <property type="entry name" value="KRINGLE_1"/>
    <property type="match status" value="1"/>
</dbReference>
<dbReference type="InterPro" id="IPR001254">
    <property type="entry name" value="Trypsin_dom"/>
</dbReference>
<keyword evidence="4 14" id="KW-0645">Protease</keyword>
<dbReference type="InterPro" id="IPR043504">
    <property type="entry name" value="Peptidase_S1_PA_chymotrypsin"/>
</dbReference>
<feature type="disulfide bond" evidence="12">
    <location>
        <begin position="1256"/>
        <end position="1271"/>
    </location>
</feature>
<keyword evidence="8 14" id="KW-0720">Serine protease</keyword>
<accession>A0AAW1D7H5</accession>
<dbReference type="InterPro" id="IPR016186">
    <property type="entry name" value="C-type_lectin-like/link_sf"/>
</dbReference>
<proteinExistence type="predicted"/>
<dbReference type="Pfam" id="PF00530">
    <property type="entry name" value="SRCR"/>
    <property type="match status" value="3"/>
</dbReference>
<feature type="signal peptide" evidence="16">
    <location>
        <begin position="1"/>
        <end position="18"/>
    </location>
</feature>
<dbReference type="SUPFAM" id="SSF57424">
    <property type="entry name" value="LDL receptor-like module"/>
    <property type="match status" value="3"/>
</dbReference>
<dbReference type="FunFam" id="2.40.20.10:FF:000001">
    <property type="entry name" value="Urokinase-type plasminogen activator"/>
    <property type="match status" value="1"/>
</dbReference>
<dbReference type="InterPro" id="IPR033116">
    <property type="entry name" value="TRYPSIN_SER"/>
</dbReference>
<dbReference type="Pfam" id="PF00057">
    <property type="entry name" value="Ldl_recept_a"/>
    <property type="match status" value="3"/>
</dbReference>
<feature type="compositionally biased region" description="Polar residues" evidence="15">
    <location>
        <begin position="500"/>
        <end position="511"/>
    </location>
</feature>
<feature type="domain" description="Chitin-binding type-2" evidence="21">
    <location>
        <begin position="29"/>
        <end position="85"/>
    </location>
</feature>
<dbReference type="FunFam" id="3.10.250.10:FF:000026">
    <property type="entry name" value="Tequila, isoform D"/>
    <property type="match status" value="1"/>
</dbReference>
<comment type="caution">
    <text evidence="23">The sequence shown here is derived from an EMBL/GenBank/DDBJ whole genome shotgun (WGS) entry which is preliminary data.</text>
</comment>
<feature type="disulfide bond" evidence="12">
    <location>
        <begin position="1244"/>
        <end position="1262"/>
    </location>
</feature>
<dbReference type="PRINTS" id="PR00018">
    <property type="entry name" value="KRINGLE"/>
</dbReference>
<protein>
    <recommendedName>
        <fullName evidence="25">Neurotrypsin</fullName>
    </recommendedName>
</protein>
<dbReference type="SUPFAM" id="SSF57440">
    <property type="entry name" value="Kringle-like"/>
    <property type="match status" value="1"/>
</dbReference>
<feature type="domain" description="Apple" evidence="22">
    <location>
        <begin position="1153"/>
        <end position="1233"/>
    </location>
</feature>
<feature type="disulfide bond" evidence="13">
    <location>
        <begin position="1464"/>
        <end position="1528"/>
    </location>
</feature>
<feature type="disulfide bond" evidence="13">
    <location>
        <begin position="1508"/>
        <end position="1518"/>
    </location>
</feature>
<keyword evidence="6" id="KW-0677">Repeat</keyword>
<dbReference type="PRINTS" id="PR00258">
    <property type="entry name" value="SPERACTRCPTR"/>
</dbReference>
<dbReference type="CDD" id="cd00037">
    <property type="entry name" value="CLECT"/>
    <property type="match status" value="1"/>
</dbReference>
<keyword evidence="10" id="KW-0325">Glycoprotein</keyword>
<dbReference type="InterPro" id="IPR036055">
    <property type="entry name" value="LDL_receptor-like_sf"/>
</dbReference>
<gene>
    <name evidence="23" type="ORF">O3M35_008374</name>
</gene>
<dbReference type="Proteomes" id="UP001461498">
    <property type="component" value="Unassembled WGS sequence"/>
</dbReference>
<dbReference type="CDD" id="cd00112">
    <property type="entry name" value="LDLa"/>
    <property type="match status" value="3"/>
</dbReference>
<dbReference type="Gene3D" id="3.50.4.10">
    <property type="entry name" value="Hepatocyte Growth Factor"/>
    <property type="match status" value="1"/>
</dbReference>
<feature type="domain" description="SRCR" evidence="20">
    <location>
        <begin position="1433"/>
        <end position="1539"/>
    </location>
</feature>
<evidence type="ECO:0000256" key="13">
    <source>
        <dbReference type="PROSITE-ProRule" id="PRU00196"/>
    </source>
</evidence>
<dbReference type="CDD" id="cd00190">
    <property type="entry name" value="Tryp_SPc"/>
    <property type="match status" value="1"/>
</dbReference>
<evidence type="ECO:0000256" key="14">
    <source>
        <dbReference type="RuleBase" id="RU363034"/>
    </source>
</evidence>
<dbReference type="InterPro" id="IPR018056">
    <property type="entry name" value="Kringle_CS"/>
</dbReference>
<dbReference type="SUPFAM" id="SSF56487">
    <property type="entry name" value="SRCR-like"/>
    <property type="match status" value="3"/>
</dbReference>
<evidence type="ECO:0000259" key="17">
    <source>
        <dbReference type="PROSITE" id="PS50041"/>
    </source>
</evidence>
<dbReference type="PRINTS" id="PR00261">
    <property type="entry name" value="LDLRECEPTOR"/>
</dbReference>
<dbReference type="FunFam" id="3.10.250.10:FF:000001">
    <property type="entry name" value="Lysyl oxidase 4 isoform X1"/>
    <property type="match status" value="1"/>
</dbReference>
<evidence type="ECO:0000313" key="23">
    <source>
        <dbReference type="EMBL" id="KAK9506432.1"/>
    </source>
</evidence>
<evidence type="ECO:0000256" key="2">
    <source>
        <dbReference type="ARBA" id="ARBA00022525"/>
    </source>
</evidence>
<dbReference type="SUPFAM" id="SSF57414">
    <property type="entry name" value="Hairpin loop containing domain-like"/>
    <property type="match status" value="1"/>
</dbReference>
<dbReference type="Gene3D" id="3.10.100.10">
    <property type="entry name" value="Mannose-Binding Protein A, subunit A"/>
    <property type="match status" value="1"/>
</dbReference>
<feature type="compositionally biased region" description="Polar residues" evidence="15">
    <location>
        <begin position="457"/>
        <end position="488"/>
    </location>
</feature>
<evidence type="ECO:0000256" key="11">
    <source>
        <dbReference type="PROSITE-ProRule" id="PRU00121"/>
    </source>
</evidence>
<reference evidence="23 24" key="1">
    <citation type="submission" date="2022-12" db="EMBL/GenBank/DDBJ databases">
        <title>Chromosome-level genome assembly of true bugs.</title>
        <authorList>
            <person name="Ma L."/>
            <person name="Li H."/>
        </authorList>
    </citation>
    <scope>NUCLEOTIDE SEQUENCE [LARGE SCALE GENOMIC DNA]</scope>
    <source>
        <strain evidence="23">Lab_2022b</strain>
    </source>
</reference>
<dbReference type="EMBL" id="JAPXFL010000005">
    <property type="protein sequence ID" value="KAK9506432.1"/>
    <property type="molecule type" value="Genomic_DNA"/>
</dbReference>
<dbReference type="SMART" id="SM00494">
    <property type="entry name" value="ChtBD2"/>
    <property type="match status" value="2"/>
</dbReference>
<evidence type="ECO:0000256" key="9">
    <source>
        <dbReference type="ARBA" id="ARBA00023157"/>
    </source>
</evidence>
<sequence>MLFWIFMTVILKVIFVNGVAVRNAEVGNYGGCPKGATGQFPYDSDCRKFYNCWKGRGMLSVCAPGTFFNPDTLECDFPEKVNCFTSRLVNKQYYRGSEPNVPSGYTKRSSPSSTPIYHDPRYHQHHHHHHEHQGYPFYHQHHHHPYHEHHHPNVNLQPSNPPSVSEDPLNPSIDIRQRGSTSVQGFRGSQGNTLPEDNIRLQGSSYSPSDSQLSTPFTNAQGGSSYSPSLTRTESNVNVYRKNSSPNTNRYSPYGGNPSSRDTGIPRETVRSPPFNYGNSPNQPSYQGNVPSPGDLQNGQTPLDIGQLPEEIPFNTRPTEDQPISSVDLRPSQSPVVPKPTYTNQEETNRHSGVQPPRSSYGRQLPLYPVYKNPETVQHSPLPDAFINTFPIKETVWQSSNSDFNIRHSSDGNTLVNKDRSYRPSTDSSRTVSNSGGQVPLNSYERNNEGRFRTEIKSNSQQVPQYGNYYPNSESPRKSLSSDSSFLQNIADDDDLNRNKPIQSFPNQGNYDESLITRDNVHLNHQVSPVLPKVTRYEKCPSQFTGLLPHINCHKFLSCASGRTYLMDCSNETRFNPELLMCDYPDKVECDEPDFSVDGNFESAESNPEPVFTGPGEQKFYEQELSVRQSSGKAISDNGRHNVIHKPHPDNPDLRGFFIQPTKESVTTVEGIIEQNPKKDICTGGDCEIGQIQEVTNVKNTTDKHSFRPSDPSSKKLSQSSIVLGQQTKLDRQRVRLRGGPSEREGYVEVLVSDDHGWGVLCDSRNQWIQQEADIVCRTMGYTRGAELFWQGKPAADNVTYNSLVAANNVRCVGYEESIMDCFFSEEKECNIERDAVWTKCRSNIQSQCLPGEKSLFDKCYHLVIPNEEDAQGLVGFSQGEAIAHCQAMGGHLLNIMSQVENDFISEWLIRQDSVDTVMTSGVGVSVMGMPIWIWEGSEDAFSYQNWWPGWRNSKSVAPQTHASRALCIVLRRWFSCPDFESKAETRLCDTQYFFWDVEDCGSMPNTLPYICKRPANKIGCIMGTGLNYRGGANVSITGTLCLPWDSNEVAPLLKYKVSEADKKLSLSGHNYCRNAGGTDSQPWCFVRKLGGVTKEYCDIPQCSKGIEKSAHYAKYKCRNNEFSCFPSSECVPKIKICDGQLDCSNGADENNCTETLLKFSHFPYSKLLSSKIDTKSNISLPTCATLCLDNSRCRSFSYSTEEKECVLSESNVGLSGALIKNEKKWNYYELKTKSLRCDGLFVCENGKCLSNSTLCNNKDDCGDKSDEKNCTWLENEFKIKLTGSSVLNEGTIQVFAFGSWGLICDDQFDLRDADVACRHLGYPLGAAEIKRYTFPNVTGGNEPKFLLDDVECRGDEDTLAECQHAGWGVHDCQPHEAAGLVCKLTEMECGTNYWQCKGTKECIPINFLCDGLPDCSDHSDENAHTCEEPFSVRLVGIGGDSRSNKVTEGRLEVKRFGVWGTVCDDDFWINEAQVVCNSLGFNGPAKVYKEAAYGAGSGIIWLDGVHCAGNETALTDCIHESWGQTNCRHNEDVAVACSPQNYNMDNGGQEIETSIETNFLNIDDILPEKCGTVSPDFYVVTSNFKPRVVSGYETVKGSYPWQASIRVKSVSGKSSHWCGAVIISKYHVLSAGHCLRDYIKSFYYVRVGDFDTELVEGTEQELEVEELWIHPQLDAGTRLNNDLAIVKVKEPGFVFNDWVAAACLPSNVKDATEFRAGSNCTISGWGSDGSPGSGFARTLHATWLQILPDELCKSKEVYGSGAITEGMFCAGSLTGGTDSCQGDSGGPLLCWKEDRLTLYGITSWGHGCGKLNSPGVYTKVNHYIDWIYNKLISSMKY</sequence>
<keyword evidence="2" id="KW-0964">Secreted</keyword>
<dbReference type="PANTHER" id="PTHR24264">
    <property type="entry name" value="TRYPSIN-RELATED"/>
    <property type="match status" value="1"/>
</dbReference>
<dbReference type="InterPro" id="IPR000001">
    <property type="entry name" value="Kringle"/>
</dbReference>
<dbReference type="InterPro" id="IPR050127">
    <property type="entry name" value="Serine_Proteases_S1"/>
</dbReference>
<evidence type="ECO:0000256" key="7">
    <source>
        <dbReference type="ARBA" id="ARBA00022801"/>
    </source>
</evidence>
<dbReference type="SMART" id="SM00473">
    <property type="entry name" value="PAN_AP"/>
    <property type="match status" value="1"/>
</dbReference>
<feature type="compositionally biased region" description="Polar residues" evidence="15">
    <location>
        <begin position="178"/>
        <end position="262"/>
    </location>
</feature>
<dbReference type="Gene3D" id="2.40.20.10">
    <property type="entry name" value="Plasminogen Kringle 4"/>
    <property type="match status" value="1"/>
</dbReference>
<dbReference type="Pfam" id="PF00051">
    <property type="entry name" value="Kringle"/>
    <property type="match status" value="1"/>
</dbReference>
<dbReference type="InterPro" id="IPR002172">
    <property type="entry name" value="LDrepeatLR_classA_rpt"/>
</dbReference>
<dbReference type="SUPFAM" id="SSF56436">
    <property type="entry name" value="C-type lectin-like"/>
    <property type="match status" value="1"/>
</dbReference>
<feature type="compositionally biased region" description="Polar residues" evidence="15">
    <location>
        <begin position="106"/>
        <end position="115"/>
    </location>
</feature>
<dbReference type="PANTHER" id="PTHR24264:SF54">
    <property type="entry name" value="PEPTIDASE S1 DOMAIN-CONTAINING PROTEIN"/>
    <property type="match status" value="1"/>
</dbReference>